<dbReference type="InterPro" id="IPR022023">
    <property type="entry name" value="U1snRNP70_N"/>
</dbReference>
<dbReference type="Gene3D" id="3.30.70.330">
    <property type="match status" value="1"/>
</dbReference>
<dbReference type="GO" id="GO:0030619">
    <property type="term" value="F:U1 snRNA binding"/>
    <property type="evidence" value="ECO:0007669"/>
    <property type="project" value="TreeGrafter"/>
</dbReference>
<dbReference type="STRING" id="988480.A0A075AX27"/>
<evidence type="ECO:0000256" key="6">
    <source>
        <dbReference type="SAM" id="MobiDB-lite"/>
    </source>
</evidence>
<dbReference type="GO" id="GO:0071011">
    <property type="term" value="C:precatalytic spliceosome"/>
    <property type="evidence" value="ECO:0007669"/>
    <property type="project" value="TreeGrafter"/>
</dbReference>
<evidence type="ECO:0000256" key="7">
    <source>
        <dbReference type="SAM" id="SignalP"/>
    </source>
</evidence>
<feature type="chain" id="PRO_5040560111" evidence="7">
    <location>
        <begin position="24"/>
        <end position="245"/>
    </location>
</feature>
<evidence type="ECO:0000256" key="5">
    <source>
        <dbReference type="PROSITE-ProRule" id="PRU00176"/>
    </source>
</evidence>
<evidence type="ECO:0000256" key="2">
    <source>
        <dbReference type="ARBA" id="ARBA00022884"/>
    </source>
</evidence>
<dbReference type="InterPro" id="IPR012677">
    <property type="entry name" value="Nucleotide-bd_a/b_plait_sf"/>
</dbReference>
<evidence type="ECO:0000313" key="12">
    <source>
        <dbReference type="Proteomes" id="UP000281549"/>
    </source>
</evidence>
<dbReference type="SMART" id="SM00360">
    <property type="entry name" value="RRM"/>
    <property type="match status" value="1"/>
</dbReference>
<protein>
    <submittedName>
        <fullName evidence="9">Nucleotide-binding, alpha-beta plait domain-containing protein</fullName>
    </submittedName>
    <submittedName>
        <fullName evidence="10">RNA-binding domain-containing protein</fullName>
    </submittedName>
</protein>
<dbReference type="GO" id="GO:0071004">
    <property type="term" value="C:U2-type prespliceosome"/>
    <property type="evidence" value="ECO:0007669"/>
    <property type="project" value="TreeGrafter"/>
</dbReference>
<feature type="signal peptide" evidence="7">
    <location>
        <begin position="1"/>
        <end position="23"/>
    </location>
</feature>
<dbReference type="GO" id="GO:0005685">
    <property type="term" value="C:U1 snRNP"/>
    <property type="evidence" value="ECO:0007669"/>
    <property type="project" value="EnsemblFungi"/>
</dbReference>
<dbReference type="Proteomes" id="UP000281549">
    <property type="component" value="Unassembled WGS sequence"/>
</dbReference>
<keyword evidence="3" id="KW-0539">Nucleus</keyword>
<keyword evidence="11" id="KW-1185">Reference proteome</keyword>
<organism evidence="9 11">
    <name type="scientific">Rozella allomycis (strain CSF55)</name>
    <dbReference type="NCBI Taxonomy" id="988480"/>
    <lineage>
        <taxon>Eukaryota</taxon>
        <taxon>Fungi</taxon>
        <taxon>Fungi incertae sedis</taxon>
        <taxon>Cryptomycota</taxon>
        <taxon>Cryptomycota incertae sedis</taxon>
        <taxon>Rozella</taxon>
    </lineage>
</organism>
<dbReference type="PROSITE" id="PS50102">
    <property type="entry name" value="RRM"/>
    <property type="match status" value="1"/>
</dbReference>
<dbReference type="SUPFAM" id="SSF54928">
    <property type="entry name" value="RNA-binding domain, RBD"/>
    <property type="match status" value="1"/>
</dbReference>
<evidence type="ECO:0000256" key="3">
    <source>
        <dbReference type="ARBA" id="ARBA00023242"/>
    </source>
</evidence>
<reference evidence="12" key="2">
    <citation type="journal article" date="2018" name="Nat. Microbiol.">
        <title>Leveraging single-cell genomics to expand the fungal tree of life.</title>
        <authorList>
            <person name="Ahrendt S.R."/>
            <person name="Quandt C.A."/>
            <person name="Ciobanu D."/>
            <person name="Clum A."/>
            <person name="Salamov A."/>
            <person name="Andreopoulos B."/>
            <person name="Cheng J.F."/>
            <person name="Woyke T."/>
            <person name="Pelin A."/>
            <person name="Henrissat B."/>
            <person name="Reynolds N.K."/>
            <person name="Benny G.L."/>
            <person name="Smith M.E."/>
            <person name="James T.Y."/>
            <person name="Grigoriev I.V."/>
        </authorList>
    </citation>
    <scope>NUCLEOTIDE SEQUENCE [LARGE SCALE GENOMIC DNA]</scope>
    <source>
        <strain evidence="12">CSF55</strain>
    </source>
</reference>
<dbReference type="Pfam" id="PF00076">
    <property type="entry name" value="RRM_1"/>
    <property type="match status" value="1"/>
</dbReference>
<name>A0A075AX27_ROZAC</name>
<comment type="subcellular location">
    <subcellularLocation>
        <location evidence="1">Nucleus</location>
    </subcellularLocation>
</comment>
<dbReference type="InterPro" id="IPR035979">
    <property type="entry name" value="RBD_domain_sf"/>
</dbReference>
<evidence type="ECO:0000313" key="9">
    <source>
        <dbReference type="EMBL" id="EPZ34885.1"/>
    </source>
</evidence>
<dbReference type="Pfam" id="PF12220">
    <property type="entry name" value="U1snRNP70_N"/>
    <property type="match status" value="1"/>
</dbReference>
<reference evidence="10" key="3">
    <citation type="submission" date="2018-08" db="EMBL/GenBank/DDBJ databases">
        <title>Leveraging single-cell genomics to expand the Fungal Tree of Life.</title>
        <authorList>
            <consortium name="DOE Joint Genome Institute"/>
            <person name="Ahrendt S.R."/>
            <person name="Quandt C.A."/>
            <person name="Ciobanu D."/>
            <person name="Clum A."/>
            <person name="Salamov A."/>
            <person name="Andreopoulos B."/>
            <person name="Cheng J.-F."/>
            <person name="Woyke T."/>
            <person name="Pelin A."/>
            <person name="Henrissat B."/>
            <person name="Reynolds N."/>
            <person name="Benny G.L."/>
            <person name="Smith M.E."/>
            <person name="James T.Y."/>
            <person name="Grigoriev I.V."/>
        </authorList>
    </citation>
    <scope>NUCLEOTIDE SEQUENCE</scope>
    <source>
        <strain evidence="10">CSF55</strain>
    </source>
</reference>
<accession>A0A075AX27</accession>
<feature type="domain" description="RRM" evidence="8">
    <location>
        <begin position="123"/>
        <end position="202"/>
    </location>
</feature>
<dbReference type="GO" id="GO:0000398">
    <property type="term" value="P:mRNA splicing, via spliceosome"/>
    <property type="evidence" value="ECO:0007669"/>
    <property type="project" value="TreeGrafter"/>
</dbReference>
<evidence type="ECO:0000313" key="10">
    <source>
        <dbReference type="EMBL" id="RKP17877.1"/>
    </source>
</evidence>
<keyword evidence="2 5" id="KW-0694">RNA-binding</keyword>
<dbReference type="PANTHER" id="PTHR13952">
    <property type="entry name" value="U1 SMALL NUCLEAR RIBONUCLEOPROTEIN 70 KD"/>
    <property type="match status" value="1"/>
</dbReference>
<dbReference type="AlphaFoldDB" id="A0A075AX27"/>
<sequence>MQFKCLNFFVQLFVLRLKVQTLAEMAKVLPAPLLKLFAPRPIVDPLPPLDPDFSKRKGPFITPVADYLHNLGTDDGYIHTETLKEKIERLRNERNKRKKEKLHELINNWDPSKNEKATENPYKTLFVAHLTKNRETTEKSLKKEFERFGNITNLRIVKNKKGISRGYAFVEFEKERELKIAYRDAEGMRIDGYRIIVDVERGRTKASSSDPVKSSDHTRSPVRRRESRDERRRDSGRNYDRYRKY</sequence>
<evidence type="ECO:0000313" key="11">
    <source>
        <dbReference type="Proteomes" id="UP000030755"/>
    </source>
</evidence>
<feature type="region of interest" description="Disordered" evidence="6">
    <location>
        <begin position="203"/>
        <end position="245"/>
    </location>
</feature>
<evidence type="ECO:0000256" key="1">
    <source>
        <dbReference type="ARBA" id="ARBA00004123"/>
    </source>
</evidence>
<dbReference type="PANTHER" id="PTHR13952:SF5">
    <property type="entry name" value="U1 SMALL NUCLEAR RIBONUCLEOPROTEIN 70 KDA"/>
    <property type="match status" value="1"/>
</dbReference>
<dbReference type="HOGENOM" id="CLU_045151_5_0_1"/>
<dbReference type="Proteomes" id="UP000030755">
    <property type="component" value="Unassembled WGS sequence"/>
</dbReference>
<dbReference type="EMBL" id="ML005644">
    <property type="protein sequence ID" value="RKP17877.1"/>
    <property type="molecule type" value="Genomic_DNA"/>
</dbReference>
<evidence type="ECO:0000259" key="8">
    <source>
        <dbReference type="PROSITE" id="PS50102"/>
    </source>
</evidence>
<dbReference type="OrthoDB" id="4207594at2759"/>
<dbReference type="InterPro" id="IPR000504">
    <property type="entry name" value="RRM_dom"/>
</dbReference>
<dbReference type="GO" id="GO:0003729">
    <property type="term" value="F:mRNA binding"/>
    <property type="evidence" value="ECO:0007669"/>
    <property type="project" value="TreeGrafter"/>
</dbReference>
<keyword evidence="4" id="KW-0687">Ribonucleoprotein</keyword>
<dbReference type="EMBL" id="KE560904">
    <property type="protein sequence ID" value="EPZ34885.1"/>
    <property type="molecule type" value="Genomic_DNA"/>
</dbReference>
<gene>
    <name evidence="9" type="ORF">O9G_002016</name>
    <name evidence="10" type="ORF">ROZALSC1DRAFT_30370</name>
</gene>
<feature type="compositionally biased region" description="Basic and acidic residues" evidence="6">
    <location>
        <begin position="213"/>
        <end position="245"/>
    </location>
</feature>
<evidence type="ECO:0000256" key="4">
    <source>
        <dbReference type="ARBA" id="ARBA00023274"/>
    </source>
</evidence>
<keyword evidence="7" id="KW-0732">Signal</keyword>
<dbReference type="InterPro" id="IPR051183">
    <property type="entry name" value="U1_U11-U12_snRNP_70-35kDa"/>
</dbReference>
<proteinExistence type="predicted"/>
<reference evidence="9 11" key="1">
    <citation type="journal article" date="2013" name="Curr. Biol.">
        <title>Shared signatures of parasitism and phylogenomics unite Cryptomycota and microsporidia.</title>
        <authorList>
            <person name="James T.Y."/>
            <person name="Pelin A."/>
            <person name="Bonen L."/>
            <person name="Ahrendt S."/>
            <person name="Sain D."/>
            <person name="Corradi N."/>
            <person name="Stajich J.E."/>
        </authorList>
    </citation>
    <scope>NUCLEOTIDE SEQUENCE [LARGE SCALE GENOMIC DNA]</scope>
    <source>
        <strain evidence="9 11">CSF55</strain>
        <strain evidence="9 11">CSF55</strain>
    </source>
</reference>
<dbReference type="OMA" id="RDMKGTH"/>